<reference evidence="9" key="3">
    <citation type="submission" date="2025-04" db="UniProtKB">
        <authorList>
            <consortium name="RefSeq"/>
        </authorList>
    </citation>
    <scope>IDENTIFICATION</scope>
    <source>
        <strain evidence="9">Nigerian</strain>
        <tissue evidence="9">Liver and blood</tissue>
    </source>
</reference>
<evidence type="ECO:0000256" key="3">
    <source>
        <dbReference type="ARBA" id="ARBA00022989"/>
    </source>
</evidence>
<dbReference type="GeneTree" id="ENSGT01120000271823"/>
<dbReference type="RefSeq" id="XP_004918724.1">
    <property type="nucleotide sequence ID" value="XM_004918667.4"/>
</dbReference>
<keyword evidence="9" id="KW-0675">Receptor</keyword>
<organism evidence="7">
    <name type="scientific">Xenopus tropicalis</name>
    <name type="common">Western clawed frog</name>
    <name type="synonym">Silurana tropicalis</name>
    <dbReference type="NCBI Taxonomy" id="8364"/>
    <lineage>
        <taxon>Eukaryota</taxon>
        <taxon>Metazoa</taxon>
        <taxon>Chordata</taxon>
        <taxon>Craniata</taxon>
        <taxon>Vertebrata</taxon>
        <taxon>Euteleostomi</taxon>
        <taxon>Amphibia</taxon>
        <taxon>Batrachia</taxon>
        <taxon>Anura</taxon>
        <taxon>Pipoidea</taxon>
        <taxon>Pipidae</taxon>
        <taxon>Xenopodinae</taxon>
        <taxon>Xenopus</taxon>
        <taxon>Silurana</taxon>
    </lineage>
</organism>
<dbReference type="GeneID" id="101732366"/>
<comment type="subcellular location">
    <subcellularLocation>
        <location evidence="1">Membrane</location>
    </subcellularLocation>
</comment>
<dbReference type="Reactome" id="R-XTR-373076">
    <property type="pathway name" value="Class A/1 (Rhodopsin-like receptors)"/>
</dbReference>
<dbReference type="Ensembl" id="ENSXETT00000076401">
    <property type="protein sequence ID" value="ENSXETP00000082573"/>
    <property type="gene ID" value="ENSXETG00000036628"/>
</dbReference>
<dbReference type="PRINTS" id="PR00237">
    <property type="entry name" value="GPCRRHODOPSN"/>
</dbReference>
<evidence type="ECO:0000256" key="5">
    <source>
        <dbReference type="SAM" id="Phobius"/>
    </source>
</evidence>
<feature type="transmembrane region" description="Helical" evidence="5">
    <location>
        <begin position="299"/>
        <end position="324"/>
    </location>
</feature>
<evidence type="ECO:0000256" key="1">
    <source>
        <dbReference type="ARBA" id="ARBA00004370"/>
    </source>
</evidence>
<feature type="transmembrane region" description="Helical" evidence="5">
    <location>
        <begin position="75"/>
        <end position="94"/>
    </location>
</feature>
<gene>
    <name evidence="7 9 10" type="primary">LOC101732366</name>
</gene>
<dbReference type="Xenbase" id="XB-GENE-29086079">
    <property type="gene designation" value="LOC101732366"/>
</dbReference>
<evidence type="ECO:0000313" key="9">
    <source>
        <dbReference type="RefSeq" id="XP_004918724.1"/>
    </source>
</evidence>
<reference evidence="7" key="1">
    <citation type="journal article" date="2010" name="Science">
        <title>The genome of the Western clawed frog Xenopus tropicalis.</title>
        <authorList>
            <person name="Hellsten U."/>
            <person name="Harland R.M."/>
            <person name="Gilchrist M.J."/>
            <person name="Hendrix D."/>
            <person name="Jurka J."/>
            <person name="Kapitonov V."/>
            <person name="Ovcharenko I."/>
            <person name="Putnam N.H."/>
            <person name="Shu S."/>
            <person name="Taher L."/>
            <person name="Blitz I.L."/>
            <person name="Blumberg B."/>
            <person name="Dichmann D.S."/>
            <person name="Dubchak I."/>
            <person name="Amaya E."/>
            <person name="Detter J.C."/>
            <person name="Fletcher R."/>
            <person name="Gerhard D.S."/>
            <person name="Goodstein D."/>
            <person name="Graves T."/>
            <person name="Grigoriev I.V."/>
            <person name="Grimwood J."/>
            <person name="Kawashima T."/>
            <person name="Lindquist E."/>
            <person name="Lucas S.M."/>
            <person name="Mead P.E."/>
            <person name="Mitros T."/>
            <person name="Ogino H."/>
            <person name="Ohta Y."/>
            <person name="Poliakov A.V."/>
            <person name="Pollet N."/>
            <person name="Robert J."/>
            <person name="Salamov A."/>
            <person name="Sater A.K."/>
            <person name="Schmutz J."/>
            <person name="Terry A."/>
            <person name="Vize P.D."/>
            <person name="Warren W.C."/>
            <person name="Wells D."/>
            <person name="Wills A."/>
            <person name="Wilson R.K."/>
            <person name="Zimmerman L.B."/>
            <person name="Zorn A.M."/>
            <person name="Grainger R."/>
            <person name="Grammer T."/>
            <person name="Khokha M.K."/>
            <person name="Richardson P.M."/>
            <person name="Rokhsar D.S."/>
        </authorList>
    </citation>
    <scope>NUCLEOTIDE SEQUENCE [LARGE SCALE GENOMIC DNA]</scope>
    <source>
        <strain evidence="7">Nigerian</strain>
    </source>
</reference>
<dbReference type="Proteomes" id="UP000008143">
    <property type="component" value="Chromosome 10"/>
</dbReference>
<reference evidence="7" key="2">
    <citation type="submission" date="2020-05" db="UniProtKB">
        <authorList>
            <consortium name="Ensembl"/>
        </authorList>
    </citation>
    <scope>IDENTIFICATION</scope>
</reference>
<dbReference type="InterPro" id="IPR052676">
    <property type="entry name" value="Zinc-sensing_GPCR"/>
</dbReference>
<dbReference type="PANTHER" id="PTHR46752">
    <property type="entry name" value="G-PROTEIN COUPLED RECEPTOR 39"/>
    <property type="match status" value="1"/>
</dbReference>
<keyword evidence="3 5" id="KW-1133">Transmembrane helix</keyword>
<dbReference type="SUPFAM" id="SSF81321">
    <property type="entry name" value="Family A G protein-coupled receptor-like"/>
    <property type="match status" value="1"/>
</dbReference>
<dbReference type="KEGG" id="xtr:101732366"/>
<protein>
    <submittedName>
        <fullName evidence="7 9">G-protein coupled receptor 39</fullName>
    </submittedName>
</protein>
<feature type="domain" description="G-protein coupled receptors family 1 profile" evidence="6">
    <location>
        <begin position="43"/>
        <end position="324"/>
    </location>
</feature>
<name>A0A6I8RPP0_XENTR</name>
<dbReference type="PANTHER" id="PTHR46752:SF1">
    <property type="entry name" value="G-PROTEIN COUPLED RECEPTOR 39"/>
    <property type="match status" value="1"/>
</dbReference>
<dbReference type="Pfam" id="PF00001">
    <property type="entry name" value="7tm_1"/>
    <property type="match status" value="1"/>
</dbReference>
<dbReference type="Reactome" id="R-XTR-418555">
    <property type="pathway name" value="G alpha (s) signalling events"/>
</dbReference>
<evidence type="ECO:0000259" key="6">
    <source>
        <dbReference type="PROSITE" id="PS50262"/>
    </source>
</evidence>
<feature type="transmembrane region" description="Helical" evidence="5">
    <location>
        <begin position="31"/>
        <end position="54"/>
    </location>
</feature>
<keyword evidence="2 5" id="KW-0812">Transmembrane</keyword>
<evidence type="ECO:0000313" key="8">
    <source>
        <dbReference type="Proteomes" id="UP000008143"/>
    </source>
</evidence>
<dbReference type="Reactome" id="R-XTR-416476">
    <property type="pathway name" value="G alpha (q) signalling events"/>
</dbReference>
<dbReference type="OMA" id="SLSCERH"/>
<feature type="transmembrane region" description="Helical" evidence="5">
    <location>
        <begin position="262"/>
        <end position="279"/>
    </location>
</feature>
<sequence>MTSTTSSMPPVSKPPEAEVRLSIYAKSSISLTYMLLLFAGILGNAMVIRVLWGLRRRRVQASLSHHMCSLASCDLLQLVLGIPAELYGSIWSPFPWPLGNIGCCGFYYLWEVLCYAAIFNVLSLSCERHLATCRPLSLHLRQSSVRLRLCFIWLMSLLAGLPVLFTMGLEDVYAADVDDQHTELWVCTPLSSRKGLFVATIWASFLTYLGVLSVVGITCWRMRRALQGSASQDVEVAGPGGSVQLLGRFCSGQTVTARKQNARMLGCIVGALAVCWLPFQARRLMTVLRSKDQWTENYYRSYITLQPITNCFYYLSSCLTPLLYNLTSQSFRRAFVHGITHCAWGTTSTACPYRPQPRDCVRMSAKGQNESYV</sequence>
<dbReference type="GO" id="GO:0016020">
    <property type="term" value="C:membrane"/>
    <property type="evidence" value="ECO:0007669"/>
    <property type="project" value="UniProtKB-SubCell"/>
</dbReference>
<evidence type="ECO:0000313" key="10">
    <source>
        <dbReference type="Xenbase" id="XB-GENE-29086079"/>
    </source>
</evidence>
<accession>A0A6I8RPP0</accession>
<dbReference type="AGR" id="Xenbase:XB-GENE-29086079"/>
<feature type="transmembrane region" description="Helical" evidence="5">
    <location>
        <begin position="147"/>
        <end position="169"/>
    </location>
</feature>
<dbReference type="OrthoDB" id="6088609at2759"/>
<evidence type="ECO:0000256" key="2">
    <source>
        <dbReference type="ARBA" id="ARBA00022692"/>
    </source>
</evidence>
<dbReference type="GO" id="GO:0007186">
    <property type="term" value="P:G protein-coupled receptor signaling pathway"/>
    <property type="evidence" value="ECO:0000318"/>
    <property type="project" value="GO_Central"/>
</dbReference>
<proteinExistence type="predicted"/>
<evidence type="ECO:0000256" key="4">
    <source>
        <dbReference type="ARBA" id="ARBA00023136"/>
    </source>
</evidence>
<dbReference type="InterPro" id="IPR017452">
    <property type="entry name" value="GPCR_Rhodpsn_7TM"/>
</dbReference>
<evidence type="ECO:0000313" key="7">
    <source>
        <dbReference type="Ensembl" id="ENSXETP00000082573"/>
    </source>
</evidence>
<feature type="transmembrane region" description="Helical" evidence="5">
    <location>
        <begin position="106"/>
        <end position="126"/>
    </location>
</feature>
<dbReference type="GO" id="GO:0004930">
    <property type="term" value="F:G protein-coupled receptor activity"/>
    <property type="evidence" value="ECO:0000318"/>
    <property type="project" value="GO_Central"/>
</dbReference>
<feature type="transmembrane region" description="Helical" evidence="5">
    <location>
        <begin position="196"/>
        <end position="220"/>
    </location>
</feature>
<dbReference type="Gene3D" id="1.20.1070.10">
    <property type="entry name" value="Rhodopsin 7-helix transmembrane proteins"/>
    <property type="match status" value="1"/>
</dbReference>
<dbReference type="AlphaFoldDB" id="A0A6I8RPP0"/>
<dbReference type="PROSITE" id="PS50262">
    <property type="entry name" value="G_PROTEIN_RECEP_F1_2"/>
    <property type="match status" value="1"/>
</dbReference>
<dbReference type="InterPro" id="IPR000276">
    <property type="entry name" value="GPCR_Rhodpsn"/>
</dbReference>
<keyword evidence="8" id="KW-1185">Reference proteome</keyword>
<keyword evidence="4 5" id="KW-0472">Membrane</keyword>